<dbReference type="GO" id="GO:0032259">
    <property type="term" value="P:methylation"/>
    <property type="evidence" value="ECO:0007669"/>
    <property type="project" value="UniProtKB-KW"/>
</dbReference>
<evidence type="ECO:0000313" key="3">
    <source>
        <dbReference type="Proteomes" id="UP001363151"/>
    </source>
</evidence>
<protein>
    <submittedName>
        <fullName evidence="2">Histone methyltransferase</fullName>
    </submittedName>
</protein>
<dbReference type="Proteomes" id="UP001363151">
    <property type="component" value="Unassembled WGS sequence"/>
</dbReference>
<evidence type="ECO:0000256" key="1">
    <source>
        <dbReference type="SAM" id="MobiDB-lite"/>
    </source>
</evidence>
<reference evidence="2 3" key="1">
    <citation type="submission" date="2024-03" db="EMBL/GenBank/DDBJ databases">
        <title>Aureococcus anophagefferens CCMP1851 and Kratosvirus quantuckense: Draft genome of a second virus-susceptible host strain in the model system.</title>
        <authorList>
            <person name="Chase E."/>
            <person name="Truchon A.R."/>
            <person name="Schepens W."/>
            <person name="Wilhelm S.W."/>
        </authorList>
    </citation>
    <scope>NUCLEOTIDE SEQUENCE [LARGE SCALE GENOMIC DNA]</scope>
    <source>
        <strain evidence="2 3">CCMP1851</strain>
    </source>
</reference>
<accession>A0ABR1G7U6</accession>
<keyword evidence="2" id="KW-0489">Methyltransferase</keyword>
<evidence type="ECO:0000313" key="2">
    <source>
        <dbReference type="EMBL" id="KAK7249174.1"/>
    </source>
</evidence>
<dbReference type="GO" id="GO:0008168">
    <property type="term" value="F:methyltransferase activity"/>
    <property type="evidence" value="ECO:0007669"/>
    <property type="project" value="UniProtKB-KW"/>
</dbReference>
<dbReference type="SUPFAM" id="SSF53335">
    <property type="entry name" value="S-adenosyl-L-methionine-dependent methyltransferases"/>
    <property type="match status" value="1"/>
</dbReference>
<organism evidence="2 3">
    <name type="scientific">Aureococcus anophagefferens</name>
    <name type="common">Harmful bloom alga</name>
    <dbReference type="NCBI Taxonomy" id="44056"/>
    <lineage>
        <taxon>Eukaryota</taxon>
        <taxon>Sar</taxon>
        <taxon>Stramenopiles</taxon>
        <taxon>Ochrophyta</taxon>
        <taxon>Pelagophyceae</taxon>
        <taxon>Pelagomonadales</taxon>
        <taxon>Pelagomonadaceae</taxon>
        <taxon>Aureococcus</taxon>
    </lineage>
</organism>
<proteinExistence type="predicted"/>
<feature type="compositionally biased region" description="Pro residues" evidence="1">
    <location>
        <begin position="1"/>
        <end position="18"/>
    </location>
</feature>
<comment type="caution">
    <text evidence="2">The sequence shown here is derived from an EMBL/GenBank/DDBJ whole genome shotgun (WGS) entry which is preliminary data.</text>
</comment>
<dbReference type="Gene3D" id="3.40.50.150">
    <property type="entry name" value="Vaccinia Virus protein VP39"/>
    <property type="match status" value="1"/>
</dbReference>
<gene>
    <name evidence="2" type="ORF">SO694_00045295</name>
</gene>
<sequence length="280" mass="28913">MSALDAPPPAAAPAPSAPKHPDLRAAMARVELRNEASASPSDAALEEPRRVYEAIFGRWPATHGKIISKRERDARGMNASSLVYGEINFASSGAAKGRDVPDFGGSDLGRRPLASFGAALLKIKAVYGRPGVGASGDGGVMQAPGSGVFYDLGSGAGKPAVAAATLFEVRGAAGRKYLGGLVRASRDAKAAYEEVGVPLLASLGRTGPAVDFYEADATDLGAHDWSGGDVVFANSTCFDDGMLAAVARRAARLKRGAFFITFTKKLPATTSRSARASSTR</sequence>
<dbReference type="EMBL" id="JBBJCI010000082">
    <property type="protein sequence ID" value="KAK7249174.1"/>
    <property type="molecule type" value="Genomic_DNA"/>
</dbReference>
<feature type="region of interest" description="Disordered" evidence="1">
    <location>
        <begin position="1"/>
        <end position="23"/>
    </location>
</feature>
<keyword evidence="2" id="KW-0808">Transferase</keyword>
<name>A0ABR1G7U6_AURAN</name>
<keyword evidence="3" id="KW-1185">Reference proteome</keyword>
<dbReference type="InterPro" id="IPR029063">
    <property type="entry name" value="SAM-dependent_MTases_sf"/>
</dbReference>